<feature type="domain" description="Tyrosine specific protein phosphatases" evidence="17">
    <location>
        <begin position="1095"/>
        <end position="1169"/>
    </location>
</feature>
<dbReference type="EC" id="3.1.3.48" evidence="3"/>
<dbReference type="SUPFAM" id="SSF49265">
    <property type="entry name" value="Fibronectin type III"/>
    <property type="match status" value="1"/>
</dbReference>
<dbReference type="InterPro" id="IPR013783">
    <property type="entry name" value="Ig-like_fold"/>
</dbReference>
<dbReference type="Gene3D" id="3.90.190.10">
    <property type="entry name" value="Protein tyrosine phosphatase superfamily"/>
    <property type="match status" value="2"/>
</dbReference>
<evidence type="ECO:0000313" key="20">
    <source>
        <dbReference type="Ensembl" id="ENSMZEP00005021119.1"/>
    </source>
</evidence>
<dbReference type="SMART" id="SM01057">
    <property type="entry name" value="Carb_anhydrase"/>
    <property type="match status" value="1"/>
</dbReference>
<evidence type="ECO:0000256" key="15">
    <source>
        <dbReference type="SAM" id="Phobius"/>
    </source>
</evidence>
<evidence type="ECO:0000256" key="14">
    <source>
        <dbReference type="SAM" id="MobiDB-lite"/>
    </source>
</evidence>
<keyword evidence="10 15" id="KW-0472">Membrane</keyword>
<feature type="transmembrane region" description="Helical" evidence="15">
    <location>
        <begin position="529"/>
        <end position="548"/>
    </location>
</feature>
<feature type="domain" description="Tyrosine-protein phosphatase" evidence="16">
    <location>
        <begin position="601"/>
        <end position="872"/>
    </location>
</feature>
<name>A0A3P9CGG4_9CICH</name>
<dbReference type="SMART" id="SM00404">
    <property type="entry name" value="PTPc_motif"/>
    <property type="match status" value="2"/>
</dbReference>
<dbReference type="PRINTS" id="PR00700">
    <property type="entry name" value="PRTYPHPHTASE"/>
</dbReference>
<evidence type="ECO:0000256" key="1">
    <source>
        <dbReference type="ARBA" id="ARBA00004479"/>
    </source>
</evidence>
<evidence type="ECO:0000256" key="10">
    <source>
        <dbReference type="ARBA" id="ARBA00023136"/>
    </source>
</evidence>
<reference evidence="20" key="3">
    <citation type="submission" date="2025-09" db="UniProtKB">
        <authorList>
            <consortium name="Ensembl"/>
        </authorList>
    </citation>
    <scope>IDENTIFICATION</scope>
</reference>
<dbReference type="Proteomes" id="UP000265160">
    <property type="component" value="LG5"/>
</dbReference>
<evidence type="ECO:0000313" key="21">
    <source>
        <dbReference type="Proteomes" id="UP000265160"/>
    </source>
</evidence>
<dbReference type="InterPro" id="IPR029021">
    <property type="entry name" value="Prot-tyrosine_phosphatase-like"/>
</dbReference>
<evidence type="ECO:0000256" key="2">
    <source>
        <dbReference type="ARBA" id="ARBA00006246"/>
    </source>
</evidence>
<dbReference type="PANTHER" id="PTHR19134">
    <property type="entry name" value="RECEPTOR-TYPE TYROSINE-PROTEIN PHOSPHATASE"/>
    <property type="match status" value="1"/>
</dbReference>
<evidence type="ECO:0000256" key="11">
    <source>
        <dbReference type="ARBA" id="ARBA00023157"/>
    </source>
</evidence>
<dbReference type="SUPFAM" id="SSF52799">
    <property type="entry name" value="(Phosphotyrosine protein) phosphatases II"/>
    <property type="match status" value="2"/>
</dbReference>
<evidence type="ECO:0000259" key="16">
    <source>
        <dbReference type="PROSITE" id="PS50055"/>
    </source>
</evidence>
<dbReference type="CDD" id="cd00063">
    <property type="entry name" value="FN3"/>
    <property type="match status" value="1"/>
</dbReference>
<dbReference type="PANTHER" id="PTHR19134:SF468">
    <property type="entry name" value="RECEPTOR-TYPE TYROSINE-PROTEIN PHOSPHATASE GAMMA"/>
    <property type="match status" value="1"/>
</dbReference>
<dbReference type="InterPro" id="IPR003961">
    <property type="entry name" value="FN3_dom"/>
</dbReference>
<keyword evidence="9 15" id="KW-1133">Transmembrane helix</keyword>
<comment type="similarity">
    <text evidence="2">Belongs to the protein-tyrosine phosphatase family. Receptor class 5 subfamily.</text>
</comment>
<dbReference type="FunFam" id="3.90.190.10:FF:000016">
    <property type="entry name" value="receptor-type tyrosine-protein phosphatase gamma isoform X1"/>
    <property type="match status" value="1"/>
</dbReference>
<dbReference type="GeneTree" id="ENSGT00940000155048"/>
<sequence>GLNTNKFAILLKDEYFVAGAGLPGRFKAEKMEFHWGQSNGSAGSEHSINGRRFPVEMQIYLYNPDDFDSLSAAIKERRIVAAMAIFFEVKYQQNNPAVDPIIQGLKGVVHHEKETYLRSFVLRDLLPSSVDSYYRYTGSLTTPPCSKVVEWIIFSRPVYLSHSQLEAFYSIFTTEQQDHVKSVEYLRNNFRPLQDLGNRKVFKSAVENAWQRDLTEILGSPHSTEASKVCSSAPVSMKIQPLNQTALMVSWERPLTVYHPPITSYMVSYSWVKRDVADEKTFTKTGDQSMKAVITNVSPDILYLFRVQAVCQHDLRSDFSQTLLFRANTTRIFEGSRIVKTGMPTVSPASSADMAPISSGSSTWTSSGIHFSIVSMATGMGPSSSGSQATVASVVTSTLLAGLGVGGGVISSMPSSVWPTQAPQATQNPTRPSTAPTKSNNEQTPPQGSETDNASEENNAPHEGEEEGEEGEKDGEKEEEEETTMSNGMPPPHPGMGRMVWIVPLVVVSALTLLCLIMLLIVMVYWSGWVYCATFTILISLGPCRRFFQTAHFYVEESSSPRVVANENIPVIPIPDDMEAIPVKQFVKHVMELYKNNMQGFAEEFEEVQRSTADLKITAEHSNHPDNKHKNRYINIVAYDHSRVKLRALAGKDAKHSDYINANYVDGYNQPRAYIAAQGPLKSTFEDFWRMVWEQNTGVIVMITNLVEKGRRKCDQYWPTENSEQYGSIVVTLKSTKVHACYTLRRFLIRNTKVKKGQKGNPKGKLNERIVVQYHYTQWPDMGVPEYTLPVLTFINRSSAARAADMGPVLVHCSAGVGRTGTYIVIDSMLQQIKDKSTVSVLDFLKHIRTQRNYLVQTEEQYVFIHDALMEAILSRETEVPAWQLHSYVNSVLTPNSTGRTRLEKQFRLLTQCNTRFVECFSAHKDCNKEKNRNSSVVPSERARVGLATLPGMKGTDYINASYIMGYYRSNEFIITQHPLPHTTTDFWRMIWDHNAQIIVMLIYNFSLNKYQVSFMVSLQAEDEFVYWPSREEAMNCIAFTVTLISKDRLCLSNEEQIIIHDFILEFIIFITFYFSGEMLHFQCPKWPNPDAPLSSTFELISVIKEEAMTRDGPTIVHDEYGAVSAGMLCALTTLSQQLENEGVVDIYQVAKMINLMRPGVFTDIEQYQYLYKAMLSLVSNRECGLSPMHMDTNGAVVIADESDPAESMESLV</sequence>
<evidence type="ECO:0000256" key="3">
    <source>
        <dbReference type="ARBA" id="ARBA00013064"/>
    </source>
</evidence>
<dbReference type="InterPro" id="IPR050348">
    <property type="entry name" value="Protein-Tyr_Phosphatase"/>
</dbReference>
<dbReference type="PROSITE" id="PS50056">
    <property type="entry name" value="TYR_PHOSPHATASE_2"/>
    <property type="match status" value="2"/>
</dbReference>
<dbReference type="InterPro" id="IPR000387">
    <property type="entry name" value="Tyr_Pase_dom"/>
</dbReference>
<organism evidence="20 21">
    <name type="scientific">Maylandia zebra</name>
    <name type="common">zebra mbuna</name>
    <dbReference type="NCBI Taxonomy" id="106582"/>
    <lineage>
        <taxon>Eukaryota</taxon>
        <taxon>Metazoa</taxon>
        <taxon>Chordata</taxon>
        <taxon>Craniata</taxon>
        <taxon>Vertebrata</taxon>
        <taxon>Euteleostomi</taxon>
        <taxon>Actinopterygii</taxon>
        <taxon>Neopterygii</taxon>
        <taxon>Teleostei</taxon>
        <taxon>Neoteleostei</taxon>
        <taxon>Acanthomorphata</taxon>
        <taxon>Ovalentaria</taxon>
        <taxon>Cichlomorphae</taxon>
        <taxon>Cichliformes</taxon>
        <taxon>Cichlidae</taxon>
        <taxon>African cichlids</taxon>
        <taxon>Pseudocrenilabrinae</taxon>
        <taxon>Haplochromini</taxon>
        <taxon>Maylandia</taxon>
        <taxon>Maylandia zebra complex</taxon>
    </lineage>
</organism>
<dbReference type="Pfam" id="PF00041">
    <property type="entry name" value="fn3"/>
    <property type="match status" value="1"/>
</dbReference>
<dbReference type="PROSITE" id="PS51144">
    <property type="entry name" value="ALPHA_CA_2"/>
    <property type="match status" value="1"/>
</dbReference>
<dbReference type="InterPro" id="IPR036116">
    <property type="entry name" value="FN3_sf"/>
</dbReference>
<feature type="compositionally biased region" description="Polar residues" evidence="14">
    <location>
        <begin position="415"/>
        <end position="458"/>
    </location>
</feature>
<dbReference type="Ensembl" id="ENSMZET00005021816.1">
    <property type="protein sequence ID" value="ENSMZEP00005021119.1"/>
    <property type="gene ID" value="ENSMZEG00005015811.1"/>
</dbReference>
<keyword evidence="6" id="KW-0677">Repeat</keyword>
<dbReference type="GO" id="GO:0005886">
    <property type="term" value="C:plasma membrane"/>
    <property type="evidence" value="ECO:0007669"/>
    <property type="project" value="UniProtKB-ARBA"/>
</dbReference>
<dbReference type="SUPFAM" id="SSF51069">
    <property type="entry name" value="Carbonic anhydrase"/>
    <property type="match status" value="1"/>
</dbReference>
<dbReference type="AlphaFoldDB" id="A0A3P9CGG4"/>
<feature type="domain" description="Alpha-carbonic anhydrase" evidence="19">
    <location>
        <begin position="1"/>
        <end position="205"/>
    </location>
</feature>
<feature type="domain" description="Tyrosine-protein phosphatase" evidence="16">
    <location>
        <begin position="903"/>
        <end position="1178"/>
    </location>
</feature>
<keyword evidence="11" id="KW-1015">Disulfide bond</keyword>
<comment type="catalytic activity">
    <reaction evidence="13">
        <text>O-phospho-L-tyrosyl-[protein] + H2O = L-tyrosyl-[protein] + phosphate</text>
        <dbReference type="Rhea" id="RHEA:10684"/>
        <dbReference type="Rhea" id="RHEA-COMP:10136"/>
        <dbReference type="Rhea" id="RHEA-COMP:20101"/>
        <dbReference type="ChEBI" id="CHEBI:15377"/>
        <dbReference type="ChEBI" id="CHEBI:43474"/>
        <dbReference type="ChEBI" id="CHEBI:46858"/>
        <dbReference type="ChEBI" id="CHEBI:61978"/>
        <dbReference type="EC" id="3.1.3.48"/>
    </reaction>
</comment>
<evidence type="ECO:0000256" key="5">
    <source>
        <dbReference type="ARBA" id="ARBA00022729"/>
    </source>
</evidence>
<dbReference type="Gene3D" id="2.60.40.10">
    <property type="entry name" value="Immunoglobulins"/>
    <property type="match status" value="1"/>
</dbReference>
<protein>
    <recommendedName>
        <fullName evidence="3">protein-tyrosine-phosphatase</fullName>
        <ecNumber evidence="3">3.1.3.48</ecNumber>
    </recommendedName>
</protein>
<evidence type="ECO:0000256" key="6">
    <source>
        <dbReference type="ARBA" id="ARBA00022737"/>
    </source>
</evidence>
<keyword evidence="8" id="KW-0904">Protein phosphatase</keyword>
<dbReference type="FunFam" id="3.90.190.10:FF:000013">
    <property type="entry name" value="receptor-type tyrosine-protein phosphatase zeta isoform X1"/>
    <property type="match status" value="1"/>
</dbReference>
<dbReference type="Pfam" id="PF00102">
    <property type="entry name" value="Y_phosphatase"/>
    <property type="match status" value="2"/>
</dbReference>
<comment type="subcellular location">
    <subcellularLocation>
        <location evidence="1">Membrane</location>
        <topology evidence="1">Single-pass type I membrane protein</topology>
    </subcellularLocation>
</comment>
<reference evidence="20" key="2">
    <citation type="submission" date="2025-08" db="UniProtKB">
        <authorList>
            <consortium name="Ensembl"/>
        </authorList>
    </citation>
    <scope>IDENTIFICATION</scope>
</reference>
<dbReference type="Pfam" id="PF00194">
    <property type="entry name" value="Carb_anhydrase"/>
    <property type="match status" value="1"/>
</dbReference>
<evidence type="ECO:0000256" key="8">
    <source>
        <dbReference type="ARBA" id="ARBA00022912"/>
    </source>
</evidence>
<dbReference type="Gene3D" id="3.10.200.10">
    <property type="entry name" value="Alpha carbonic anhydrase"/>
    <property type="match status" value="1"/>
</dbReference>
<evidence type="ECO:0000256" key="9">
    <source>
        <dbReference type="ARBA" id="ARBA00022989"/>
    </source>
</evidence>
<feature type="region of interest" description="Disordered" evidence="14">
    <location>
        <begin position="415"/>
        <end position="493"/>
    </location>
</feature>
<dbReference type="PROSITE" id="PS00383">
    <property type="entry name" value="TYR_PHOSPHATASE_1"/>
    <property type="match status" value="1"/>
</dbReference>
<reference evidence="20 21" key="1">
    <citation type="journal article" date="2014" name="Nature">
        <title>The genomic substrate for adaptive radiation in African cichlid fish.</title>
        <authorList>
            <person name="Brawand D."/>
            <person name="Wagner C.E."/>
            <person name="Li Y.I."/>
            <person name="Malinsky M."/>
            <person name="Keller I."/>
            <person name="Fan S."/>
            <person name="Simakov O."/>
            <person name="Ng A.Y."/>
            <person name="Lim Z.W."/>
            <person name="Bezault E."/>
            <person name="Turner-Maier J."/>
            <person name="Johnson J."/>
            <person name="Alcazar R."/>
            <person name="Noh H.J."/>
            <person name="Russell P."/>
            <person name="Aken B."/>
            <person name="Alfoldi J."/>
            <person name="Amemiya C."/>
            <person name="Azzouzi N."/>
            <person name="Baroiller J.F."/>
            <person name="Barloy-Hubler F."/>
            <person name="Berlin A."/>
            <person name="Bloomquist R."/>
            <person name="Carleton K.L."/>
            <person name="Conte M.A."/>
            <person name="D'Cotta H."/>
            <person name="Eshel O."/>
            <person name="Gaffney L."/>
            <person name="Galibert F."/>
            <person name="Gante H.F."/>
            <person name="Gnerre S."/>
            <person name="Greuter L."/>
            <person name="Guyon R."/>
            <person name="Haddad N.S."/>
            <person name="Haerty W."/>
            <person name="Harris R.M."/>
            <person name="Hofmann H.A."/>
            <person name="Hourlier T."/>
            <person name="Hulata G."/>
            <person name="Jaffe D.B."/>
            <person name="Lara M."/>
            <person name="Lee A.P."/>
            <person name="MacCallum I."/>
            <person name="Mwaiko S."/>
            <person name="Nikaido M."/>
            <person name="Nishihara H."/>
            <person name="Ozouf-Costaz C."/>
            <person name="Penman D.J."/>
            <person name="Przybylski D."/>
            <person name="Rakotomanga M."/>
            <person name="Renn S.C.P."/>
            <person name="Ribeiro F.J."/>
            <person name="Ron M."/>
            <person name="Salzburger W."/>
            <person name="Sanchez-Pulido L."/>
            <person name="Santos M.E."/>
            <person name="Searle S."/>
            <person name="Sharpe T."/>
            <person name="Swofford R."/>
            <person name="Tan F.J."/>
            <person name="Williams L."/>
            <person name="Young S."/>
            <person name="Yin S."/>
            <person name="Okada N."/>
            <person name="Kocher T.D."/>
            <person name="Miska E.A."/>
            <person name="Lander E.S."/>
            <person name="Venkatesh B."/>
            <person name="Fernald R.D."/>
            <person name="Meyer A."/>
            <person name="Ponting C.P."/>
            <person name="Streelman J.T."/>
            <person name="Lindblad-Toh K."/>
            <person name="Seehausen O."/>
            <person name="Di Palma F."/>
        </authorList>
    </citation>
    <scope>NUCLEOTIDE SEQUENCE</scope>
</reference>
<evidence type="ECO:0000256" key="7">
    <source>
        <dbReference type="ARBA" id="ARBA00022801"/>
    </source>
</evidence>
<evidence type="ECO:0000256" key="12">
    <source>
        <dbReference type="ARBA" id="ARBA00023180"/>
    </source>
</evidence>
<keyword evidence="4 15" id="KW-0812">Transmembrane</keyword>
<evidence type="ECO:0000259" key="19">
    <source>
        <dbReference type="PROSITE" id="PS51144"/>
    </source>
</evidence>
<dbReference type="InterPro" id="IPR036398">
    <property type="entry name" value="CA_dom_sf"/>
</dbReference>
<dbReference type="SMART" id="SM00194">
    <property type="entry name" value="PTPc"/>
    <property type="match status" value="2"/>
</dbReference>
<keyword evidence="5" id="KW-0732">Signal</keyword>
<keyword evidence="12" id="KW-0325">Glycoprotein</keyword>
<feature type="domain" description="Tyrosine specific protein phosphatases" evidence="17">
    <location>
        <begin position="792"/>
        <end position="863"/>
    </location>
</feature>
<feature type="compositionally biased region" description="Acidic residues" evidence="14">
    <location>
        <begin position="464"/>
        <end position="483"/>
    </location>
</feature>
<evidence type="ECO:0000259" key="18">
    <source>
        <dbReference type="PROSITE" id="PS50853"/>
    </source>
</evidence>
<keyword evidence="21" id="KW-1185">Reference proteome</keyword>
<dbReference type="PROSITE" id="PS50055">
    <property type="entry name" value="TYR_PHOSPHATASE_PTP"/>
    <property type="match status" value="2"/>
</dbReference>
<evidence type="ECO:0000256" key="4">
    <source>
        <dbReference type="ARBA" id="ARBA00022692"/>
    </source>
</evidence>
<accession>A0A3P9CGG4</accession>
<feature type="transmembrane region" description="Helical" evidence="15">
    <location>
        <begin position="499"/>
        <end position="522"/>
    </location>
</feature>
<dbReference type="PROSITE" id="PS50853">
    <property type="entry name" value="FN3"/>
    <property type="match status" value="1"/>
</dbReference>
<dbReference type="InterPro" id="IPR003595">
    <property type="entry name" value="Tyr_Pase_cat"/>
</dbReference>
<dbReference type="FunFam" id="2.60.40.10:FF:000255">
    <property type="entry name" value="receptor-type tyrosine-protein phosphatase gamma isoform X2"/>
    <property type="match status" value="1"/>
</dbReference>
<dbReference type="GO" id="GO:0004725">
    <property type="term" value="F:protein tyrosine phosphatase activity"/>
    <property type="evidence" value="ECO:0007669"/>
    <property type="project" value="UniProtKB-EC"/>
</dbReference>
<dbReference type="InterPro" id="IPR000242">
    <property type="entry name" value="PTP_cat"/>
</dbReference>
<evidence type="ECO:0000259" key="17">
    <source>
        <dbReference type="PROSITE" id="PS50056"/>
    </source>
</evidence>
<dbReference type="SMART" id="SM00060">
    <property type="entry name" value="FN3"/>
    <property type="match status" value="1"/>
</dbReference>
<proteinExistence type="inferred from homology"/>
<dbReference type="InterPro" id="IPR001148">
    <property type="entry name" value="CA_dom"/>
</dbReference>
<keyword evidence="7" id="KW-0378">Hydrolase</keyword>
<dbReference type="InterPro" id="IPR016130">
    <property type="entry name" value="Tyr_Pase_AS"/>
</dbReference>
<evidence type="ECO:0000256" key="13">
    <source>
        <dbReference type="ARBA" id="ARBA00051722"/>
    </source>
</evidence>
<feature type="domain" description="Fibronectin type-III" evidence="18">
    <location>
        <begin position="233"/>
        <end position="332"/>
    </location>
</feature>